<protein>
    <submittedName>
        <fullName evidence="2">Uncharacterized protein</fullName>
    </submittedName>
</protein>
<gene>
    <name evidence="2" type="ORF">VNI00_006119</name>
</gene>
<feature type="compositionally biased region" description="Polar residues" evidence="1">
    <location>
        <begin position="129"/>
        <end position="147"/>
    </location>
</feature>
<organism evidence="2 3">
    <name type="scientific">Paramarasmius palmivorus</name>
    <dbReference type="NCBI Taxonomy" id="297713"/>
    <lineage>
        <taxon>Eukaryota</taxon>
        <taxon>Fungi</taxon>
        <taxon>Dikarya</taxon>
        <taxon>Basidiomycota</taxon>
        <taxon>Agaricomycotina</taxon>
        <taxon>Agaricomycetes</taxon>
        <taxon>Agaricomycetidae</taxon>
        <taxon>Agaricales</taxon>
        <taxon>Marasmiineae</taxon>
        <taxon>Marasmiaceae</taxon>
        <taxon>Paramarasmius</taxon>
    </lineage>
</organism>
<dbReference type="Proteomes" id="UP001383192">
    <property type="component" value="Unassembled WGS sequence"/>
</dbReference>
<feature type="compositionally biased region" description="Basic residues" evidence="1">
    <location>
        <begin position="153"/>
        <end position="165"/>
    </location>
</feature>
<proteinExistence type="predicted"/>
<dbReference type="EMBL" id="JAYKXP010000018">
    <property type="protein sequence ID" value="KAK7047791.1"/>
    <property type="molecule type" value="Genomic_DNA"/>
</dbReference>
<feature type="compositionally biased region" description="Polar residues" evidence="1">
    <location>
        <begin position="102"/>
        <end position="119"/>
    </location>
</feature>
<feature type="compositionally biased region" description="Low complexity" evidence="1">
    <location>
        <begin position="216"/>
        <end position="228"/>
    </location>
</feature>
<reference evidence="2 3" key="1">
    <citation type="submission" date="2024-01" db="EMBL/GenBank/DDBJ databases">
        <title>A draft genome for a cacao thread blight-causing isolate of Paramarasmius palmivorus.</title>
        <authorList>
            <person name="Baruah I.K."/>
            <person name="Bukari Y."/>
            <person name="Amoako-Attah I."/>
            <person name="Meinhardt L.W."/>
            <person name="Bailey B.A."/>
            <person name="Cohen S.P."/>
        </authorList>
    </citation>
    <scope>NUCLEOTIDE SEQUENCE [LARGE SCALE GENOMIC DNA]</scope>
    <source>
        <strain evidence="2 3">GH-12</strain>
    </source>
</reference>
<accession>A0AAW0DA91</accession>
<name>A0AAW0DA91_9AGAR</name>
<evidence type="ECO:0000313" key="2">
    <source>
        <dbReference type="EMBL" id="KAK7047791.1"/>
    </source>
</evidence>
<evidence type="ECO:0000256" key="1">
    <source>
        <dbReference type="SAM" id="MobiDB-lite"/>
    </source>
</evidence>
<sequence length="330" mass="36288">MADLTVLSPLPVPLYPSLPAASRSSLFKTFIPGASSSRFSLTSFATDLPFTPRTSREGSEDSEEISEDGHETDTSSCTSNESYEGSLSRKGSMGLEECESPASVSDGTWNNNRFYNVNLNDKEPEPEPQTAQLASSSPAPDTNNLQFSLAPHSRGRTSSQRHRPTRSQSAPPFKTTFSREEDGEITPRMAYSPNASRIGFGFEYDQSRSPRRSRTEYTSSTSELSSPSRAPPSPGYSQAAKNGQLPKPPPPLHRPTTFWRRTPRSGVTSSSYSPSSHLIRRSTFVAAGLPFDKPMADISALGVESRVRRTFEEEKAAKVHDVFWEVVLPR</sequence>
<keyword evidence="3" id="KW-1185">Reference proteome</keyword>
<comment type="caution">
    <text evidence="2">The sequence shown here is derived from an EMBL/GenBank/DDBJ whole genome shotgun (WGS) entry which is preliminary data.</text>
</comment>
<feature type="compositionally biased region" description="Polar residues" evidence="1">
    <location>
        <begin position="74"/>
        <end position="85"/>
    </location>
</feature>
<feature type="compositionally biased region" description="Low complexity" evidence="1">
    <location>
        <begin position="264"/>
        <end position="275"/>
    </location>
</feature>
<dbReference type="AlphaFoldDB" id="A0AAW0DA91"/>
<evidence type="ECO:0000313" key="3">
    <source>
        <dbReference type="Proteomes" id="UP001383192"/>
    </source>
</evidence>
<feature type="region of interest" description="Disordered" evidence="1">
    <location>
        <begin position="46"/>
        <end position="275"/>
    </location>
</feature>